<keyword evidence="2" id="KW-0472">Membrane</keyword>
<dbReference type="EMBL" id="CALTRL010006344">
    <property type="protein sequence ID" value="CAH7690589.1"/>
    <property type="molecule type" value="Genomic_DNA"/>
</dbReference>
<sequence>MSSSNTTTTNSNSNSNSSRLGAATYYSAIAVVVALLIAIAVTSRILYIRRSRRLAAAPRSIDPEQSNNRENEERLAMERRGEEAGLPTYRQSVLSATPNNLLDATPMSSHPFGNLNPNHSVETLPGGASSTLTVPIGPTLDSQPPKYEDSPNPPSSLDLGNPPRNFLNPLQTNLQSDQNLNSHRHPQQQPSPTSQIEMRMMNSSNVTLVLPSIQIQDTEQQPRLHPSRDSSVVQSG</sequence>
<protein>
    <submittedName>
        <fullName evidence="3">Uncharacterized protein</fullName>
    </submittedName>
</protein>
<keyword evidence="2" id="KW-0812">Transmembrane</keyword>
<organism evidence="3 4">
    <name type="scientific">Phakopsora pachyrhizi</name>
    <name type="common">Asian soybean rust disease fungus</name>
    <dbReference type="NCBI Taxonomy" id="170000"/>
    <lineage>
        <taxon>Eukaryota</taxon>
        <taxon>Fungi</taxon>
        <taxon>Dikarya</taxon>
        <taxon>Basidiomycota</taxon>
        <taxon>Pucciniomycotina</taxon>
        <taxon>Pucciniomycetes</taxon>
        <taxon>Pucciniales</taxon>
        <taxon>Phakopsoraceae</taxon>
        <taxon>Phakopsora</taxon>
    </lineage>
</organism>
<comment type="caution">
    <text evidence="3">The sequence shown here is derived from an EMBL/GenBank/DDBJ whole genome shotgun (WGS) entry which is preliminary data.</text>
</comment>
<feature type="region of interest" description="Disordered" evidence="1">
    <location>
        <begin position="99"/>
        <end position="171"/>
    </location>
</feature>
<dbReference type="AlphaFoldDB" id="A0AAV0BWR4"/>
<evidence type="ECO:0000313" key="3">
    <source>
        <dbReference type="EMBL" id="CAH7690589.1"/>
    </source>
</evidence>
<accession>A0AAV0BWR4</accession>
<evidence type="ECO:0000313" key="4">
    <source>
        <dbReference type="Proteomes" id="UP001153365"/>
    </source>
</evidence>
<dbReference type="Proteomes" id="UP001153365">
    <property type="component" value="Unassembled WGS sequence"/>
</dbReference>
<feature type="region of interest" description="Disordered" evidence="1">
    <location>
        <begin position="217"/>
        <end position="236"/>
    </location>
</feature>
<feature type="transmembrane region" description="Helical" evidence="2">
    <location>
        <begin position="25"/>
        <end position="47"/>
    </location>
</feature>
<evidence type="ECO:0000256" key="2">
    <source>
        <dbReference type="SAM" id="Phobius"/>
    </source>
</evidence>
<feature type="region of interest" description="Disordered" evidence="1">
    <location>
        <begin position="56"/>
        <end position="75"/>
    </location>
</feature>
<keyword evidence="4" id="KW-1185">Reference proteome</keyword>
<reference evidence="3" key="1">
    <citation type="submission" date="2022-06" db="EMBL/GenBank/DDBJ databases">
        <authorList>
            <consortium name="SYNGENTA / RWTH Aachen University"/>
        </authorList>
    </citation>
    <scope>NUCLEOTIDE SEQUENCE</scope>
</reference>
<keyword evidence="2" id="KW-1133">Transmembrane helix</keyword>
<evidence type="ECO:0000256" key="1">
    <source>
        <dbReference type="SAM" id="MobiDB-lite"/>
    </source>
</evidence>
<feature type="compositionally biased region" description="Polar residues" evidence="1">
    <location>
        <begin position="99"/>
        <end position="108"/>
    </location>
</feature>
<proteinExistence type="predicted"/>
<gene>
    <name evidence="3" type="ORF">PPACK8108_LOCUS25984</name>
</gene>
<name>A0AAV0BWR4_PHAPC</name>